<organism evidence="3 4">
    <name type="scientific">Gymnopus androsaceus JB14</name>
    <dbReference type="NCBI Taxonomy" id="1447944"/>
    <lineage>
        <taxon>Eukaryota</taxon>
        <taxon>Fungi</taxon>
        <taxon>Dikarya</taxon>
        <taxon>Basidiomycota</taxon>
        <taxon>Agaricomycotina</taxon>
        <taxon>Agaricomycetes</taxon>
        <taxon>Agaricomycetidae</taxon>
        <taxon>Agaricales</taxon>
        <taxon>Marasmiineae</taxon>
        <taxon>Omphalotaceae</taxon>
        <taxon>Gymnopus</taxon>
    </lineage>
</organism>
<dbReference type="Proteomes" id="UP000799118">
    <property type="component" value="Unassembled WGS sequence"/>
</dbReference>
<keyword evidence="1" id="KW-0812">Transmembrane</keyword>
<keyword evidence="2" id="KW-0732">Signal</keyword>
<evidence type="ECO:0000313" key="3">
    <source>
        <dbReference type="EMBL" id="KAE9404112.1"/>
    </source>
</evidence>
<protein>
    <submittedName>
        <fullName evidence="3">Uncharacterized protein</fullName>
    </submittedName>
</protein>
<feature type="transmembrane region" description="Helical" evidence="1">
    <location>
        <begin position="117"/>
        <end position="136"/>
    </location>
</feature>
<feature type="signal peptide" evidence="2">
    <location>
        <begin position="1"/>
        <end position="27"/>
    </location>
</feature>
<proteinExistence type="predicted"/>
<evidence type="ECO:0000256" key="1">
    <source>
        <dbReference type="SAM" id="Phobius"/>
    </source>
</evidence>
<dbReference type="EMBL" id="ML769419">
    <property type="protein sequence ID" value="KAE9404112.1"/>
    <property type="molecule type" value="Genomic_DNA"/>
</dbReference>
<keyword evidence="1" id="KW-0472">Membrane</keyword>
<keyword evidence="4" id="KW-1185">Reference proteome</keyword>
<keyword evidence="1" id="KW-1133">Transmembrane helix</keyword>
<gene>
    <name evidence="3" type="ORF">BT96DRAFT_973323</name>
</gene>
<sequence>MPRLPLSFAFDFLLLLVGPLAFSLSNASPNNITCLMDVRPNPSTSDSWYTQEIVSQVAAKQMKLSRGGKLLKGDGLRVVRMISAASESVNFKSNELVVTVTSHELFSAIGRLAPSELFFAVYLYVVATLYFDLVLLRKEDQQFRLVV</sequence>
<accession>A0A6A4HXL9</accession>
<evidence type="ECO:0000313" key="4">
    <source>
        <dbReference type="Proteomes" id="UP000799118"/>
    </source>
</evidence>
<name>A0A6A4HXL9_9AGAR</name>
<dbReference type="AlphaFoldDB" id="A0A6A4HXL9"/>
<reference evidence="3" key="1">
    <citation type="journal article" date="2019" name="Environ. Microbiol.">
        <title>Fungal ecological strategies reflected in gene transcription - a case study of two litter decomposers.</title>
        <authorList>
            <person name="Barbi F."/>
            <person name="Kohler A."/>
            <person name="Barry K."/>
            <person name="Baskaran P."/>
            <person name="Daum C."/>
            <person name="Fauchery L."/>
            <person name="Ihrmark K."/>
            <person name="Kuo A."/>
            <person name="LaButti K."/>
            <person name="Lipzen A."/>
            <person name="Morin E."/>
            <person name="Grigoriev I.V."/>
            <person name="Henrissat B."/>
            <person name="Lindahl B."/>
            <person name="Martin F."/>
        </authorList>
    </citation>
    <scope>NUCLEOTIDE SEQUENCE</scope>
    <source>
        <strain evidence="3">JB14</strain>
    </source>
</reference>
<feature type="chain" id="PRO_5025629218" evidence="2">
    <location>
        <begin position="28"/>
        <end position="147"/>
    </location>
</feature>
<evidence type="ECO:0000256" key="2">
    <source>
        <dbReference type="SAM" id="SignalP"/>
    </source>
</evidence>